<proteinExistence type="predicted"/>
<accession>T2HVP5</accession>
<gene>
    <name evidence="2" type="primary">tvaI</name>
</gene>
<dbReference type="InterPro" id="IPR012924">
    <property type="entry name" value="TfuA_core"/>
</dbReference>
<reference evidence="2" key="1">
    <citation type="journal article" date="2013" name="Appl. Environ. Microbiol.">
        <title>Cloning and Heterologous Expression of the Thioviridamide Biosynthesis Gene Cluster from Streptomyces olivoviridis.</title>
        <authorList>
            <person name="Izawa M."/>
            <person name="Kawasaki T."/>
            <person name="Hayakawa Y."/>
        </authorList>
    </citation>
    <scope>NUCLEOTIDE SEQUENCE</scope>
    <source>
        <strain evidence="2">NA05001</strain>
    </source>
</reference>
<evidence type="ECO:0000259" key="1">
    <source>
        <dbReference type="Pfam" id="PF07812"/>
    </source>
</evidence>
<feature type="domain" description="TfuA-like core" evidence="1">
    <location>
        <begin position="51"/>
        <end position="168"/>
    </location>
</feature>
<dbReference type="AlphaFoldDB" id="T2HVP5"/>
<dbReference type="EMBL" id="AB819757">
    <property type="protein sequence ID" value="BAN83924.1"/>
    <property type="molecule type" value="Genomic_DNA"/>
</dbReference>
<evidence type="ECO:0000313" key="3">
    <source>
        <dbReference type="EMBL" id="BBI93409.1"/>
    </source>
</evidence>
<reference evidence="3" key="2">
    <citation type="journal article" date="2015" name="J. Antibiot.">
        <title>Novel thioviridamide derivative--JBIR-140: heterologous expression of the gene cluster for thioviridamide biosynthesis.</title>
        <authorList>
            <person name="Izumikawa M."/>
            <person name="Kozone I."/>
            <person name="Hashimoto J."/>
            <person name="Kagaya N."/>
            <person name="Takagi M."/>
            <person name="Koiwai H."/>
            <person name="Komatsu M."/>
            <person name="Fujie M."/>
            <person name="Satoh N."/>
            <person name="Ikeda H."/>
            <person name="Shin-ya K."/>
        </authorList>
    </citation>
    <scope>NUCLEOTIDE SEQUENCE</scope>
    <source>
        <strain evidence="3">NA05001</strain>
    </source>
</reference>
<dbReference type="EMBL" id="LC466032">
    <property type="protein sequence ID" value="BBI93409.1"/>
    <property type="molecule type" value="Genomic_DNA"/>
</dbReference>
<dbReference type="SMR" id="T2HVP5"/>
<evidence type="ECO:0000313" key="2">
    <source>
        <dbReference type="EMBL" id="BAN83924.1"/>
    </source>
</evidence>
<protein>
    <submittedName>
        <fullName evidence="2">TfuA-like core domain-containing protein</fullName>
    </submittedName>
    <submittedName>
        <fullName evidence="3">TfuA-like protein</fullName>
    </submittedName>
</protein>
<organism evidence="2">
    <name type="scientific">Streptomyces olivoviridis</name>
    <dbReference type="NCBI Taxonomy" id="67338"/>
    <lineage>
        <taxon>Bacteria</taxon>
        <taxon>Bacillati</taxon>
        <taxon>Actinomycetota</taxon>
        <taxon>Actinomycetes</taxon>
        <taxon>Kitasatosporales</taxon>
        <taxon>Streptomycetaceae</taxon>
        <taxon>Streptomyces</taxon>
    </lineage>
</organism>
<name>T2HVP5_9ACTN</name>
<dbReference type="Pfam" id="PF07812">
    <property type="entry name" value="TfuA"/>
    <property type="match status" value="1"/>
</dbReference>
<sequence length="218" mass="23747">MRTVIFVGPSVERDVLERILPDADFRPPIERGDIDTLLAEPVTPDAIGVVDGKFLHAMSISPKEILKALARDVRVFGSSSMGALRAAELDLYGMTGVGKIYASYASGALDADDEVAITFDPETLRALCVPMVNIRTSVEELEESGRITAAEASDVLNTAKGMYFPERSHSNIRLALQRDGWSQERATEVQRLLDGSTDQKRADAIELAQRLRDLAAAS</sequence>
<reference evidence="3" key="3">
    <citation type="submission" date="2019-03" db="EMBL/GenBank/DDBJ databases">
        <authorList>
            <person name="Ikeda H."/>
            <person name="Shin-ya K."/>
        </authorList>
    </citation>
    <scope>NUCLEOTIDE SEQUENCE</scope>
    <source>
        <strain evidence="3">NA05001</strain>
    </source>
</reference>